<reference evidence="2 3" key="1">
    <citation type="submission" date="2020-08" db="EMBL/GenBank/DDBJ databases">
        <title>Bridging the membrane lipid divide: bacteria of the FCB group superphylum have the potential to synthesize archaeal ether lipids.</title>
        <authorList>
            <person name="Villanueva L."/>
            <person name="Von Meijenfeldt F.A.B."/>
            <person name="Westbye A.B."/>
            <person name="Yadav S."/>
            <person name="Hopmans E.C."/>
            <person name="Dutilh B.E."/>
            <person name="Sinninghe Damste J.S."/>
        </authorList>
    </citation>
    <scope>NUCLEOTIDE SEQUENCE [LARGE SCALE GENOMIC DNA]</scope>
    <source>
        <strain evidence="2">NIOZ-UU17</strain>
    </source>
</reference>
<evidence type="ECO:0000259" key="1">
    <source>
        <dbReference type="Pfam" id="PF01610"/>
    </source>
</evidence>
<evidence type="ECO:0000313" key="3">
    <source>
        <dbReference type="Proteomes" id="UP000605201"/>
    </source>
</evidence>
<sequence>MANFSRVIDKVRNSEYRKASEQDKAVYKGAKYLLLKNRKNVRRKNHRQQLKELLALNEVINTVMILKEKLKHIWTYRSRTWAAKAIDQWCALARSLNHPSVTSFAKMLERYRDGILNHCDYPIHTGKIEGVNNKIKVIKRKAYGFHDLRYFTLKIYQAFSN</sequence>
<protein>
    <submittedName>
        <fullName evidence="2">Transposase</fullName>
    </submittedName>
</protein>
<proteinExistence type="predicted"/>
<dbReference type="PANTHER" id="PTHR33498">
    <property type="entry name" value="TRANSPOSASE FOR INSERTION SEQUENCE ELEMENT IS1557"/>
    <property type="match status" value="1"/>
</dbReference>
<feature type="domain" description="Transposase IS204/IS1001/IS1096/IS1165 DDE" evidence="1">
    <location>
        <begin position="4"/>
        <end position="155"/>
    </location>
</feature>
<dbReference type="Pfam" id="PF01610">
    <property type="entry name" value="DDE_Tnp_ISL3"/>
    <property type="match status" value="1"/>
</dbReference>
<organism evidence="2 3">
    <name type="scientific">Candidatus Desulfatibia vada</name>
    <dbReference type="NCBI Taxonomy" id="2841696"/>
    <lineage>
        <taxon>Bacteria</taxon>
        <taxon>Pseudomonadati</taxon>
        <taxon>Thermodesulfobacteriota</taxon>
        <taxon>Desulfobacteria</taxon>
        <taxon>Desulfobacterales</taxon>
        <taxon>Desulfobacterales incertae sedis</taxon>
        <taxon>Candidatus Desulfatibia</taxon>
    </lineage>
</organism>
<dbReference type="InterPro" id="IPR047951">
    <property type="entry name" value="Transpos_ISL3"/>
</dbReference>
<comment type="caution">
    <text evidence="2">The sequence shown here is derived from an EMBL/GenBank/DDBJ whole genome shotgun (WGS) entry which is preliminary data.</text>
</comment>
<dbReference type="InterPro" id="IPR002560">
    <property type="entry name" value="Transposase_DDE"/>
</dbReference>
<dbReference type="PANTHER" id="PTHR33498:SF1">
    <property type="entry name" value="TRANSPOSASE FOR INSERTION SEQUENCE ELEMENT IS1557"/>
    <property type="match status" value="1"/>
</dbReference>
<dbReference type="Proteomes" id="UP000605201">
    <property type="component" value="Unassembled WGS sequence"/>
</dbReference>
<dbReference type="AlphaFoldDB" id="A0A8J6TLZ3"/>
<evidence type="ECO:0000313" key="2">
    <source>
        <dbReference type="EMBL" id="MBC8431946.1"/>
    </source>
</evidence>
<dbReference type="EMBL" id="JACNIG010000195">
    <property type="protein sequence ID" value="MBC8431946.1"/>
    <property type="molecule type" value="Genomic_DNA"/>
</dbReference>
<accession>A0A8J6TLZ3</accession>
<name>A0A8J6TLZ3_9BACT</name>
<gene>
    <name evidence="2" type="ORF">H8D96_08490</name>
</gene>